<name>A0A432E1G4_9FLAO</name>
<dbReference type="AlphaFoldDB" id="A0A432E1G4"/>
<reference evidence="1 2" key="1">
    <citation type="submission" date="2018-12" db="EMBL/GenBank/DDBJ databases">
        <title>Draft Genome Sequence of Chryseobacterium arthrosphaerae strain ED882-96 Isolated from the Blood of a Patient with Liver Cirrhosis in Taiwan.</title>
        <authorList>
            <person name="Lin J.-N."/>
            <person name="Lai C.-H."/>
            <person name="Yang C.-H."/>
            <person name="Huang Y.-H."/>
        </authorList>
    </citation>
    <scope>NUCLEOTIDE SEQUENCE [LARGE SCALE GENOMIC DNA]</scope>
    <source>
        <strain evidence="1 2">ED882-96</strain>
    </source>
</reference>
<gene>
    <name evidence="1" type="ORF">EJ377_07240</name>
</gene>
<proteinExistence type="predicted"/>
<sequence length="57" mass="6877">MAAKVLLKRCAGRIKLFREALEENPFDLRAMNYLVYMYRLVKDENMAQKQQVIFMDY</sequence>
<dbReference type="EMBL" id="RYFC01000001">
    <property type="protein sequence ID" value="RTZ50475.1"/>
    <property type="molecule type" value="Genomic_DNA"/>
</dbReference>
<evidence type="ECO:0000313" key="2">
    <source>
        <dbReference type="Proteomes" id="UP000276953"/>
    </source>
</evidence>
<accession>A0A432E1G4</accession>
<protein>
    <submittedName>
        <fullName evidence="1">DUF4919 domain-containing protein</fullName>
    </submittedName>
</protein>
<organism evidence="1 2">
    <name type="scientific">Chryseobacterium arthrosphaerae</name>
    <dbReference type="NCBI Taxonomy" id="651561"/>
    <lineage>
        <taxon>Bacteria</taxon>
        <taxon>Pseudomonadati</taxon>
        <taxon>Bacteroidota</taxon>
        <taxon>Flavobacteriia</taxon>
        <taxon>Flavobacteriales</taxon>
        <taxon>Weeksellaceae</taxon>
        <taxon>Chryseobacterium group</taxon>
        <taxon>Chryseobacterium</taxon>
    </lineage>
</organism>
<comment type="caution">
    <text evidence="1">The sequence shown here is derived from an EMBL/GenBank/DDBJ whole genome shotgun (WGS) entry which is preliminary data.</text>
</comment>
<evidence type="ECO:0000313" key="1">
    <source>
        <dbReference type="EMBL" id="RTZ50475.1"/>
    </source>
</evidence>
<dbReference type="Proteomes" id="UP000276953">
    <property type="component" value="Unassembled WGS sequence"/>
</dbReference>